<feature type="transmembrane region" description="Helical" evidence="1">
    <location>
        <begin position="13"/>
        <end position="31"/>
    </location>
</feature>
<reference evidence="2" key="1">
    <citation type="submission" date="2021-12" db="EMBL/GenBank/DDBJ databases">
        <title>Comparative genomics, transcriptomics and evolutionary studies reveal genomic signatures of adaptation to plant cell wall in hemibiotrophic fungi.</title>
        <authorList>
            <consortium name="DOE Joint Genome Institute"/>
            <person name="Baroncelli R."/>
            <person name="Diaz J.F."/>
            <person name="Benocci T."/>
            <person name="Peng M."/>
            <person name="Battaglia E."/>
            <person name="Haridas S."/>
            <person name="Andreopoulos W."/>
            <person name="Labutti K."/>
            <person name="Pangilinan J."/>
            <person name="Floch G.L."/>
            <person name="Makela M.R."/>
            <person name="Henrissat B."/>
            <person name="Grigoriev I.V."/>
            <person name="Crouch J.A."/>
            <person name="De Vries R.P."/>
            <person name="Sukno S.A."/>
            <person name="Thon M.R."/>
        </authorList>
    </citation>
    <scope>NUCLEOTIDE SEQUENCE</scope>
    <source>
        <strain evidence="2">CBS 112980</strain>
    </source>
</reference>
<dbReference type="EMBL" id="JAHMHS010000090">
    <property type="protein sequence ID" value="KAK1720309.1"/>
    <property type="molecule type" value="Genomic_DNA"/>
</dbReference>
<gene>
    <name evidence="2" type="ORF">BDZ83DRAFT_454343</name>
</gene>
<evidence type="ECO:0000313" key="2">
    <source>
        <dbReference type="EMBL" id="KAK1720309.1"/>
    </source>
</evidence>
<keyword evidence="1" id="KW-0812">Transmembrane</keyword>
<comment type="caution">
    <text evidence="2">The sequence shown here is derived from an EMBL/GenBank/DDBJ whole genome shotgun (WGS) entry which is preliminary data.</text>
</comment>
<organism evidence="2 3">
    <name type="scientific">Glomerella acutata</name>
    <name type="common">Colletotrichum acutatum</name>
    <dbReference type="NCBI Taxonomy" id="27357"/>
    <lineage>
        <taxon>Eukaryota</taxon>
        <taxon>Fungi</taxon>
        <taxon>Dikarya</taxon>
        <taxon>Ascomycota</taxon>
        <taxon>Pezizomycotina</taxon>
        <taxon>Sordariomycetes</taxon>
        <taxon>Hypocreomycetidae</taxon>
        <taxon>Glomerellales</taxon>
        <taxon>Glomerellaceae</taxon>
        <taxon>Colletotrichum</taxon>
        <taxon>Colletotrichum acutatum species complex</taxon>
    </lineage>
</organism>
<name>A0AAD8UJS0_GLOAC</name>
<evidence type="ECO:0000256" key="1">
    <source>
        <dbReference type="SAM" id="Phobius"/>
    </source>
</evidence>
<keyword evidence="1" id="KW-1133">Transmembrane helix</keyword>
<sequence length="106" mass="11983">MRCVSNIATVSDVFFFLFRFSYALFVCGPEVGDFRRSELLLSVRIGGPENEVVVCLSLSLPLFLSFLVRVCCVRVFAPCFVPDDFKRIDSMSNVVAIETCVRDQQE</sequence>
<keyword evidence="1" id="KW-0472">Membrane</keyword>
<dbReference type="RefSeq" id="XP_060361820.1">
    <property type="nucleotide sequence ID" value="XM_060503172.1"/>
</dbReference>
<dbReference type="AlphaFoldDB" id="A0AAD8UJS0"/>
<dbReference type="Proteomes" id="UP001244207">
    <property type="component" value="Unassembled WGS sequence"/>
</dbReference>
<keyword evidence="3" id="KW-1185">Reference proteome</keyword>
<dbReference type="GeneID" id="85387071"/>
<evidence type="ECO:0000313" key="3">
    <source>
        <dbReference type="Proteomes" id="UP001244207"/>
    </source>
</evidence>
<proteinExistence type="predicted"/>
<protein>
    <submittedName>
        <fullName evidence="2">Uncharacterized protein</fullName>
    </submittedName>
</protein>
<accession>A0AAD8UJS0</accession>